<evidence type="ECO:0000313" key="4">
    <source>
        <dbReference type="Proteomes" id="UP001232148"/>
    </source>
</evidence>
<comment type="caution">
    <text evidence="3">The sequence shown here is derived from an EMBL/GenBank/DDBJ whole genome shotgun (WGS) entry which is preliminary data.</text>
</comment>
<gene>
    <name evidence="3" type="ORF">LX32DRAFT_663999</name>
</gene>
<feature type="compositionally biased region" description="Polar residues" evidence="1">
    <location>
        <begin position="284"/>
        <end position="295"/>
    </location>
</feature>
<sequence>MKFTSDRERILRMMDVIYGNSALNICAAAGNSSAHGMPGSPGSQRAAWQPRAVCAGHELVAAKTVEGLIENTVWNSRAWTFQERMLARRSVIFVDNRVFFQCRQATWSEEVCSEAPASSWTLEMIRSPLESFERNPVRLYLECVELFSGRLLTYQADRLPAFEGMSAILCPPLRASLFYGLPDSYFDFALLWEKKVSGPRVEERSVRDPYPSWSWCGWHGTSVWRLPMISGTLLNLHEWLESHTWVACEIHPRPNRWHGYSKTAAGSDPFGRRPVSDDDGASPTLPTSGSRTGPSFASKLEPGLLRFGLLDANGDWCGTVILEDAWSARELDTWDSYVPEDREVAGWHLCHALLIVWDDDRAVARRDGLAKIYRRAFDLASFEPGKAWREITLGRGMACM</sequence>
<dbReference type="EMBL" id="MU842880">
    <property type="protein sequence ID" value="KAK2028306.1"/>
    <property type="molecule type" value="Genomic_DNA"/>
</dbReference>
<evidence type="ECO:0000259" key="2">
    <source>
        <dbReference type="Pfam" id="PF06985"/>
    </source>
</evidence>
<name>A0AAD9HFS2_9PEZI</name>
<reference evidence="3" key="1">
    <citation type="submission" date="2021-06" db="EMBL/GenBank/DDBJ databases">
        <title>Comparative genomics, transcriptomics and evolutionary studies reveal genomic signatures of adaptation to plant cell wall in hemibiotrophic fungi.</title>
        <authorList>
            <consortium name="DOE Joint Genome Institute"/>
            <person name="Baroncelli R."/>
            <person name="Diaz J.F."/>
            <person name="Benocci T."/>
            <person name="Peng M."/>
            <person name="Battaglia E."/>
            <person name="Haridas S."/>
            <person name="Andreopoulos W."/>
            <person name="Labutti K."/>
            <person name="Pangilinan J."/>
            <person name="Floch G.L."/>
            <person name="Makela M.R."/>
            <person name="Henrissat B."/>
            <person name="Grigoriev I.V."/>
            <person name="Crouch J.A."/>
            <person name="De Vries R.P."/>
            <person name="Sukno S.A."/>
            <person name="Thon M.R."/>
        </authorList>
    </citation>
    <scope>NUCLEOTIDE SEQUENCE</scope>
    <source>
        <strain evidence="3">MAFF235873</strain>
    </source>
</reference>
<accession>A0AAD9HFS2</accession>
<dbReference type="PANTHER" id="PTHR33112">
    <property type="entry name" value="DOMAIN PROTEIN, PUTATIVE-RELATED"/>
    <property type="match status" value="1"/>
</dbReference>
<keyword evidence="4" id="KW-1185">Reference proteome</keyword>
<dbReference type="Pfam" id="PF06985">
    <property type="entry name" value="HET"/>
    <property type="match status" value="1"/>
</dbReference>
<protein>
    <recommendedName>
        <fullName evidence="2">Heterokaryon incompatibility domain-containing protein</fullName>
    </recommendedName>
</protein>
<dbReference type="AlphaFoldDB" id="A0AAD9HFS2"/>
<dbReference type="Proteomes" id="UP001232148">
    <property type="component" value="Unassembled WGS sequence"/>
</dbReference>
<evidence type="ECO:0000256" key="1">
    <source>
        <dbReference type="SAM" id="MobiDB-lite"/>
    </source>
</evidence>
<proteinExistence type="predicted"/>
<dbReference type="InterPro" id="IPR010730">
    <property type="entry name" value="HET"/>
</dbReference>
<feature type="region of interest" description="Disordered" evidence="1">
    <location>
        <begin position="268"/>
        <end position="296"/>
    </location>
</feature>
<organism evidence="3 4">
    <name type="scientific">Colletotrichum zoysiae</name>
    <dbReference type="NCBI Taxonomy" id="1216348"/>
    <lineage>
        <taxon>Eukaryota</taxon>
        <taxon>Fungi</taxon>
        <taxon>Dikarya</taxon>
        <taxon>Ascomycota</taxon>
        <taxon>Pezizomycotina</taxon>
        <taxon>Sordariomycetes</taxon>
        <taxon>Hypocreomycetidae</taxon>
        <taxon>Glomerellales</taxon>
        <taxon>Glomerellaceae</taxon>
        <taxon>Colletotrichum</taxon>
        <taxon>Colletotrichum graminicola species complex</taxon>
    </lineage>
</organism>
<evidence type="ECO:0000313" key="3">
    <source>
        <dbReference type="EMBL" id="KAK2028306.1"/>
    </source>
</evidence>
<feature type="domain" description="Heterokaryon incompatibility" evidence="2">
    <location>
        <begin position="6"/>
        <end position="83"/>
    </location>
</feature>
<dbReference type="PANTHER" id="PTHR33112:SF12">
    <property type="entry name" value="HETEROKARYON INCOMPATIBILITY DOMAIN-CONTAINING PROTEIN"/>
    <property type="match status" value="1"/>
</dbReference>